<proteinExistence type="predicted"/>
<feature type="transmembrane region" description="Helical" evidence="1">
    <location>
        <begin position="190"/>
        <end position="212"/>
    </location>
</feature>
<evidence type="ECO:0000313" key="3">
    <source>
        <dbReference type="Proteomes" id="UP000628448"/>
    </source>
</evidence>
<keyword evidence="3" id="KW-1185">Reference proteome</keyword>
<keyword evidence="1" id="KW-0472">Membrane</keyword>
<comment type="caution">
    <text evidence="2">The sequence shown here is derived from an EMBL/GenBank/DDBJ whole genome shotgun (WGS) entry which is preliminary data.</text>
</comment>
<sequence length="267" mass="30159">MPALLSTIASTVPMPVLCVLFIIACVLLSQAALSLFQKVFTSNNAGLNNEAAGIVFGGISLIYSLVLAFVIVAVWDDYRELEKTIEGETDKLTGILQHTEVLSDSIKISVQENVYGYCSEVINNEWETSTDNTAIEQPNTLRVLRSQLLTIDAHDRSESNILNVIDNELDALDDLRRNRLYHSHSEVPDMVWFILNAGSAMMVIFFFFFNVPSPKMKRIYLSFLVSFIAMCMFLVYTLDHPFSYKQGITNDLYKDVQNQLKDNGYIE</sequence>
<gene>
    <name evidence="2" type="ORF">I5907_11800</name>
</gene>
<keyword evidence="1" id="KW-0812">Transmembrane</keyword>
<feature type="transmembrane region" description="Helical" evidence="1">
    <location>
        <begin position="54"/>
        <end position="75"/>
    </location>
</feature>
<evidence type="ECO:0000313" key="2">
    <source>
        <dbReference type="EMBL" id="MBG9376925.1"/>
    </source>
</evidence>
<accession>A0A931E7Y1</accession>
<reference evidence="2" key="1">
    <citation type="submission" date="2020-11" db="EMBL/GenBank/DDBJ databases">
        <title>Bacterial whole genome sequence for Panacibacter sp. DH6.</title>
        <authorList>
            <person name="Le V."/>
            <person name="Ko S."/>
            <person name="Ahn C.-Y."/>
            <person name="Oh H.-M."/>
        </authorList>
    </citation>
    <scope>NUCLEOTIDE SEQUENCE</scope>
    <source>
        <strain evidence="2">DH6</strain>
    </source>
</reference>
<dbReference type="Proteomes" id="UP000628448">
    <property type="component" value="Unassembled WGS sequence"/>
</dbReference>
<evidence type="ECO:0000256" key="1">
    <source>
        <dbReference type="SAM" id="Phobius"/>
    </source>
</evidence>
<keyword evidence="1" id="KW-1133">Transmembrane helix</keyword>
<dbReference type="RefSeq" id="WP_196990915.1">
    <property type="nucleotide sequence ID" value="NZ_JADWYR010000001.1"/>
</dbReference>
<organism evidence="2 3">
    <name type="scientific">Panacibacter microcysteis</name>
    <dbReference type="NCBI Taxonomy" id="2793269"/>
    <lineage>
        <taxon>Bacteria</taxon>
        <taxon>Pseudomonadati</taxon>
        <taxon>Bacteroidota</taxon>
        <taxon>Chitinophagia</taxon>
        <taxon>Chitinophagales</taxon>
        <taxon>Chitinophagaceae</taxon>
        <taxon>Panacibacter</taxon>
    </lineage>
</organism>
<name>A0A931E7Y1_9BACT</name>
<dbReference type="Pfam" id="PF14023">
    <property type="entry name" value="Bestrophin-like"/>
    <property type="match status" value="1"/>
</dbReference>
<feature type="transmembrane region" description="Helical" evidence="1">
    <location>
        <begin position="12"/>
        <end position="33"/>
    </location>
</feature>
<protein>
    <submittedName>
        <fullName evidence="2">DUF4239 domain-containing protein</fullName>
    </submittedName>
</protein>
<dbReference type="AlphaFoldDB" id="A0A931E7Y1"/>
<dbReference type="InterPro" id="IPR025333">
    <property type="entry name" value="DUF4239"/>
</dbReference>
<feature type="transmembrane region" description="Helical" evidence="1">
    <location>
        <begin position="219"/>
        <end position="238"/>
    </location>
</feature>
<dbReference type="EMBL" id="JADWYR010000001">
    <property type="protein sequence ID" value="MBG9376925.1"/>
    <property type="molecule type" value="Genomic_DNA"/>
</dbReference>